<evidence type="ECO:0000313" key="4">
    <source>
        <dbReference type="Proteomes" id="UP001054945"/>
    </source>
</evidence>
<evidence type="ECO:0000259" key="2">
    <source>
        <dbReference type="Pfam" id="PF16486"/>
    </source>
</evidence>
<feature type="domain" description="Protein argonaute N-terminal" evidence="2">
    <location>
        <begin position="65"/>
        <end position="105"/>
    </location>
</feature>
<dbReference type="InterPro" id="IPR032474">
    <property type="entry name" value="Argonaute_N"/>
</dbReference>
<evidence type="ECO:0000313" key="3">
    <source>
        <dbReference type="EMBL" id="GIX82234.1"/>
    </source>
</evidence>
<comment type="caution">
    <text evidence="3">The sequence shown here is derived from an EMBL/GenBank/DDBJ whole genome shotgun (WGS) entry which is preliminary data.</text>
</comment>
<keyword evidence="4" id="KW-1185">Reference proteome</keyword>
<accession>A0AAV4NCZ0</accession>
<proteinExistence type="predicted"/>
<dbReference type="Pfam" id="PF16486">
    <property type="entry name" value="ArgoN"/>
    <property type="match status" value="1"/>
</dbReference>
<dbReference type="AlphaFoldDB" id="A0AAV4NCZ0"/>
<organism evidence="3 4">
    <name type="scientific">Caerostris extrusa</name>
    <name type="common">Bark spider</name>
    <name type="synonym">Caerostris bankana</name>
    <dbReference type="NCBI Taxonomy" id="172846"/>
    <lineage>
        <taxon>Eukaryota</taxon>
        <taxon>Metazoa</taxon>
        <taxon>Ecdysozoa</taxon>
        <taxon>Arthropoda</taxon>
        <taxon>Chelicerata</taxon>
        <taxon>Arachnida</taxon>
        <taxon>Araneae</taxon>
        <taxon>Araneomorphae</taxon>
        <taxon>Entelegynae</taxon>
        <taxon>Araneoidea</taxon>
        <taxon>Araneidae</taxon>
        <taxon>Caerostris</taxon>
    </lineage>
</organism>
<dbReference type="Proteomes" id="UP001054945">
    <property type="component" value="Unassembled WGS sequence"/>
</dbReference>
<dbReference type="EMBL" id="BPLR01020760">
    <property type="protein sequence ID" value="GIX82234.1"/>
    <property type="molecule type" value="Genomic_DNA"/>
</dbReference>
<feature type="region of interest" description="Disordered" evidence="1">
    <location>
        <begin position="1"/>
        <end position="63"/>
    </location>
</feature>
<evidence type="ECO:0000256" key="1">
    <source>
        <dbReference type="SAM" id="MobiDB-lite"/>
    </source>
</evidence>
<sequence length="117" mass="12749">MYPLGQPPGPVGPPARATQPITPVASALPPTGAPSMQPPPGGAQPPPDLPTFVCPRRPNLGTEGRPILLRANHFEIRMPRGYLHHYDVTITPTSVLEKLTEKSLKQWCSLIQRSFQI</sequence>
<protein>
    <submittedName>
        <fullName evidence="3">Protein argonaute-2</fullName>
    </submittedName>
</protein>
<gene>
    <name evidence="3" type="primary">AGO2_2</name>
    <name evidence="3" type="ORF">CEXT_681741</name>
</gene>
<feature type="compositionally biased region" description="Pro residues" evidence="1">
    <location>
        <begin position="1"/>
        <end position="13"/>
    </location>
</feature>
<feature type="compositionally biased region" description="Pro residues" evidence="1">
    <location>
        <begin position="36"/>
        <end position="49"/>
    </location>
</feature>
<reference evidence="3 4" key="1">
    <citation type="submission" date="2021-06" db="EMBL/GenBank/DDBJ databases">
        <title>Caerostris extrusa draft genome.</title>
        <authorList>
            <person name="Kono N."/>
            <person name="Arakawa K."/>
        </authorList>
    </citation>
    <scope>NUCLEOTIDE SEQUENCE [LARGE SCALE GENOMIC DNA]</scope>
</reference>
<name>A0AAV4NCZ0_CAEEX</name>